<gene>
    <name evidence="2" type="ORF">C9E89_011275</name>
</gene>
<organism evidence="2 3">
    <name type="scientific">Acinetobacter sichuanensis</name>
    <dbReference type="NCBI Taxonomy" id="2136183"/>
    <lineage>
        <taxon>Bacteria</taxon>
        <taxon>Pseudomonadati</taxon>
        <taxon>Pseudomonadota</taxon>
        <taxon>Gammaproteobacteria</taxon>
        <taxon>Moraxellales</taxon>
        <taxon>Moraxellaceae</taxon>
        <taxon>Acinetobacter</taxon>
    </lineage>
</organism>
<dbReference type="Pfam" id="PF09623">
    <property type="entry name" value="Cas_NE0113"/>
    <property type="match status" value="1"/>
</dbReference>
<sequence length="376" mass="42973">MMSKNILLLVTGMTPQIITETVWALACDPQNDDQWVPDEIHVLSTQDGLTQIKSRLFADGIFKKFKTDYQQLQNMQFDESSLHVICNENQQVLTDLKTPEDNEFAANAICEKIREFTENENVCLHVSIAGGRKTMGFYAGYALSLYGRAQDRMSHVLVEEKFETARDFFYPTPQSTYVTDRSGKEWDTKQAQVWLAQIPFVRLKDAVKEKHQLKGDDSFSQVVHKINESFNDVKLVIDLSGHQVKVNEKFIIDDLAPREFAMLHWFADLRQKGLQGIIAPKVDANSKKASNEDATYLQKLTTEFGAYYEELKNKNADLVVDKKFFESVKSHLKTALETALGLELAEKIAIKQEGRGQPFYLDLLSENIQIIDNFKI</sequence>
<evidence type="ECO:0000313" key="2">
    <source>
        <dbReference type="EMBL" id="RFC83423.1"/>
    </source>
</evidence>
<feature type="domain" description="CRISPR system ring nuclease SSO2081-like" evidence="1">
    <location>
        <begin position="14"/>
        <end position="216"/>
    </location>
</feature>
<dbReference type="NCBIfam" id="TIGR02584">
    <property type="entry name" value="cas_NE0113"/>
    <property type="match status" value="1"/>
</dbReference>
<reference evidence="2 3" key="1">
    <citation type="submission" date="2018-08" db="EMBL/GenBank/DDBJ databases">
        <title>The draft genome of Acinetobacter sichuanensis strain WCHAc060041.</title>
        <authorList>
            <person name="Qin J."/>
            <person name="Feng Y."/>
            <person name="Zong Z."/>
        </authorList>
    </citation>
    <scope>NUCLEOTIDE SEQUENCE [LARGE SCALE GENOMIC DNA]</scope>
    <source>
        <strain evidence="2 3">WCHAc060041</strain>
    </source>
</reference>
<evidence type="ECO:0000259" key="1">
    <source>
        <dbReference type="Pfam" id="PF09623"/>
    </source>
</evidence>
<dbReference type="Proteomes" id="UP000240957">
    <property type="component" value="Unassembled WGS sequence"/>
</dbReference>
<dbReference type="CDD" id="cd09741">
    <property type="entry name" value="Csx1_III-U"/>
    <property type="match status" value="1"/>
</dbReference>
<proteinExistence type="predicted"/>
<dbReference type="OrthoDB" id="9805822at2"/>
<dbReference type="InterPro" id="IPR019092">
    <property type="entry name" value="SSO2081-like_dom"/>
</dbReference>
<name>A0A371YPP7_9GAMM</name>
<dbReference type="AlphaFoldDB" id="A0A371YPP7"/>
<comment type="caution">
    <text evidence="2">The sequence shown here is derived from an EMBL/GenBank/DDBJ whole genome shotgun (WGS) entry which is preliminary data.</text>
</comment>
<accession>A0A371YPP7</accession>
<protein>
    <submittedName>
        <fullName evidence="2">TIGR02584 family CRISPR-associated protein</fullName>
    </submittedName>
</protein>
<dbReference type="InterPro" id="IPR013413">
    <property type="entry name" value="CRISPR-assoc_prot_NE0113"/>
</dbReference>
<evidence type="ECO:0000313" key="3">
    <source>
        <dbReference type="Proteomes" id="UP000240957"/>
    </source>
</evidence>
<dbReference type="EMBL" id="PYIX02000017">
    <property type="protein sequence ID" value="RFC83423.1"/>
    <property type="molecule type" value="Genomic_DNA"/>
</dbReference>